<dbReference type="OMA" id="NYSANEG"/>
<dbReference type="OrthoDB" id="7543599at2759"/>
<proteinExistence type="predicted"/>
<dbReference type="STRING" id="2015173.A0A026WLG6"/>
<dbReference type="Proteomes" id="UP000053097">
    <property type="component" value="Unassembled WGS sequence"/>
</dbReference>
<gene>
    <name evidence="2" type="ORF">X777_03198</name>
</gene>
<dbReference type="EMBL" id="KK107155">
    <property type="protein sequence ID" value="EZA56793.1"/>
    <property type="molecule type" value="Genomic_DNA"/>
</dbReference>
<dbReference type="PANTHER" id="PTHR47331">
    <property type="entry name" value="PHD-TYPE DOMAIN-CONTAINING PROTEIN"/>
    <property type="match status" value="1"/>
</dbReference>
<organism evidence="2 3">
    <name type="scientific">Ooceraea biroi</name>
    <name type="common">Clonal raider ant</name>
    <name type="synonym">Cerapachys biroi</name>
    <dbReference type="NCBI Taxonomy" id="2015173"/>
    <lineage>
        <taxon>Eukaryota</taxon>
        <taxon>Metazoa</taxon>
        <taxon>Ecdysozoa</taxon>
        <taxon>Arthropoda</taxon>
        <taxon>Hexapoda</taxon>
        <taxon>Insecta</taxon>
        <taxon>Pterygota</taxon>
        <taxon>Neoptera</taxon>
        <taxon>Endopterygota</taxon>
        <taxon>Hymenoptera</taxon>
        <taxon>Apocrita</taxon>
        <taxon>Aculeata</taxon>
        <taxon>Formicoidea</taxon>
        <taxon>Formicidae</taxon>
        <taxon>Dorylinae</taxon>
        <taxon>Ooceraea</taxon>
    </lineage>
</organism>
<dbReference type="AlphaFoldDB" id="A0A026WLG6"/>
<dbReference type="InterPro" id="IPR040676">
    <property type="entry name" value="DUF5641"/>
</dbReference>
<feature type="domain" description="DUF5641" evidence="1">
    <location>
        <begin position="82"/>
        <end position="174"/>
    </location>
</feature>
<name>A0A026WLG6_OOCBI</name>
<accession>A0A026WLG6</accession>
<reference evidence="2 3" key="1">
    <citation type="journal article" date="2014" name="Curr. Biol.">
        <title>The genome of the clonal raider ant Cerapachys biroi.</title>
        <authorList>
            <person name="Oxley P.R."/>
            <person name="Ji L."/>
            <person name="Fetter-Pruneda I."/>
            <person name="McKenzie S.K."/>
            <person name="Li C."/>
            <person name="Hu H."/>
            <person name="Zhang G."/>
            <person name="Kronauer D.J."/>
        </authorList>
    </citation>
    <scope>NUCLEOTIDE SEQUENCE [LARGE SCALE GENOMIC DNA]</scope>
</reference>
<evidence type="ECO:0000259" key="1">
    <source>
        <dbReference type="Pfam" id="PF18701"/>
    </source>
</evidence>
<protein>
    <recommendedName>
        <fullName evidence="1">DUF5641 domain-containing protein</fullName>
    </recommendedName>
</protein>
<sequence>EAAVKAVKFHLKRLIGDSTLTYEEFTTLLTRIEAILNSRPLCPLSDDPSDLEALTPAHFLIGCPLTTTPEPSLDKEPANRLSRWQFLQQLMHRFWARWQKEYLQRLQDISKWQTCSPSISIGQLVLLKDERVPPTKWPLARVIQTHAGSNGLIRVATIRTANSILKRPIVKLCPPPVAS</sequence>
<feature type="non-terminal residue" evidence="2">
    <location>
        <position position="1"/>
    </location>
</feature>
<keyword evidence="3" id="KW-1185">Reference proteome</keyword>
<evidence type="ECO:0000313" key="2">
    <source>
        <dbReference type="EMBL" id="EZA56793.1"/>
    </source>
</evidence>
<dbReference type="Pfam" id="PF18701">
    <property type="entry name" value="DUF5641"/>
    <property type="match status" value="1"/>
</dbReference>
<evidence type="ECO:0000313" key="3">
    <source>
        <dbReference type="Proteomes" id="UP000053097"/>
    </source>
</evidence>